<evidence type="ECO:0000256" key="1">
    <source>
        <dbReference type="SAM" id="MobiDB-lite"/>
    </source>
</evidence>
<comment type="caution">
    <text evidence="2">The sequence shown here is derived from an EMBL/GenBank/DDBJ whole genome shotgun (WGS) entry which is preliminary data.</text>
</comment>
<proteinExistence type="predicted"/>
<evidence type="ECO:0000313" key="2">
    <source>
        <dbReference type="EMBL" id="KAL0102646.1"/>
    </source>
</evidence>
<reference evidence="2 3" key="1">
    <citation type="submission" date="2023-03" db="EMBL/GenBank/DDBJ databases">
        <title>High recombination rates correlate with genetic variation in Cardiocondyla obscurior ants.</title>
        <authorList>
            <person name="Errbii M."/>
        </authorList>
    </citation>
    <scope>NUCLEOTIDE SEQUENCE [LARGE SCALE GENOMIC DNA]</scope>
    <source>
        <strain evidence="2">Alpha-2009</strain>
        <tissue evidence="2">Whole body</tissue>
    </source>
</reference>
<evidence type="ECO:0000313" key="3">
    <source>
        <dbReference type="Proteomes" id="UP001430953"/>
    </source>
</evidence>
<name>A0AAW2EK95_9HYME</name>
<dbReference type="EMBL" id="JADYXP020000022">
    <property type="protein sequence ID" value="KAL0102646.1"/>
    <property type="molecule type" value="Genomic_DNA"/>
</dbReference>
<accession>A0AAW2EK95</accession>
<gene>
    <name evidence="2" type="ORF">PUN28_018143</name>
</gene>
<dbReference type="Proteomes" id="UP001430953">
    <property type="component" value="Unassembled WGS sequence"/>
</dbReference>
<organism evidence="2 3">
    <name type="scientific">Cardiocondyla obscurior</name>
    <dbReference type="NCBI Taxonomy" id="286306"/>
    <lineage>
        <taxon>Eukaryota</taxon>
        <taxon>Metazoa</taxon>
        <taxon>Ecdysozoa</taxon>
        <taxon>Arthropoda</taxon>
        <taxon>Hexapoda</taxon>
        <taxon>Insecta</taxon>
        <taxon>Pterygota</taxon>
        <taxon>Neoptera</taxon>
        <taxon>Endopterygota</taxon>
        <taxon>Hymenoptera</taxon>
        <taxon>Apocrita</taxon>
        <taxon>Aculeata</taxon>
        <taxon>Formicoidea</taxon>
        <taxon>Formicidae</taxon>
        <taxon>Myrmicinae</taxon>
        <taxon>Cardiocondyla</taxon>
    </lineage>
</organism>
<feature type="compositionally biased region" description="Acidic residues" evidence="1">
    <location>
        <begin position="91"/>
        <end position="100"/>
    </location>
</feature>
<protein>
    <submittedName>
        <fullName evidence="2">Uncharacterized protein</fullName>
    </submittedName>
</protein>
<feature type="compositionally biased region" description="Basic residues" evidence="1">
    <location>
        <begin position="106"/>
        <end position="115"/>
    </location>
</feature>
<keyword evidence="3" id="KW-1185">Reference proteome</keyword>
<dbReference type="AlphaFoldDB" id="A0AAW2EK95"/>
<feature type="region of interest" description="Disordered" evidence="1">
    <location>
        <begin position="83"/>
        <end position="115"/>
    </location>
</feature>
<sequence length="115" mass="13068">MAEGVCKPASTASLYLPLSLSLSLSYLRYPYLLYSASLDLRYRYLWVASLTKCKYKLDFNCLPFCIKFAARNNFNPRDVSKLTRQTLNGDENGEDGEEDATTATTTKRRTTRTTT</sequence>